<evidence type="ECO:0000313" key="3">
    <source>
        <dbReference type="Proteomes" id="UP000838756"/>
    </source>
</evidence>
<dbReference type="Proteomes" id="UP000838756">
    <property type="component" value="Unassembled WGS sequence"/>
</dbReference>
<dbReference type="EMBL" id="CAKXAJ010019799">
    <property type="protein sequence ID" value="CAH2218779.1"/>
    <property type="molecule type" value="Genomic_DNA"/>
</dbReference>
<protein>
    <submittedName>
        <fullName evidence="2">Jg4518 protein</fullName>
    </submittedName>
</protein>
<dbReference type="AlphaFoldDB" id="A0A8S4QV28"/>
<evidence type="ECO:0000256" key="1">
    <source>
        <dbReference type="SAM" id="MobiDB-lite"/>
    </source>
</evidence>
<feature type="non-terminal residue" evidence="2">
    <location>
        <position position="1"/>
    </location>
</feature>
<sequence length="43" mass="4808">TWPPWRMARRATRAGRLAKRQDSIGRGWSAAREAGEPPKATCT</sequence>
<comment type="caution">
    <text evidence="2">The sequence shown here is derived from an EMBL/GenBank/DDBJ whole genome shotgun (WGS) entry which is preliminary data.</text>
</comment>
<evidence type="ECO:0000313" key="2">
    <source>
        <dbReference type="EMBL" id="CAH2218779.1"/>
    </source>
</evidence>
<proteinExistence type="predicted"/>
<feature type="region of interest" description="Disordered" evidence="1">
    <location>
        <begin position="1"/>
        <end position="43"/>
    </location>
</feature>
<organism evidence="2 3">
    <name type="scientific">Pararge aegeria aegeria</name>
    <dbReference type="NCBI Taxonomy" id="348720"/>
    <lineage>
        <taxon>Eukaryota</taxon>
        <taxon>Metazoa</taxon>
        <taxon>Ecdysozoa</taxon>
        <taxon>Arthropoda</taxon>
        <taxon>Hexapoda</taxon>
        <taxon>Insecta</taxon>
        <taxon>Pterygota</taxon>
        <taxon>Neoptera</taxon>
        <taxon>Endopterygota</taxon>
        <taxon>Lepidoptera</taxon>
        <taxon>Glossata</taxon>
        <taxon>Ditrysia</taxon>
        <taxon>Papilionoidea</taxon>
        <taxon>Nymphalidae</taxon>
        <taxon>Satyrinae</taxon>
        <taxon>Satyrini</taxon>
        <taxon>Parargina</taxon>
        <taxon>Pararge</taxon>
    </lineage>
</organism>
<reference evidence="2" key="1">
    <citation type="submission" date="2022-03" db="EMBL/GenBank/DDBJ databases">
        <authorList>
            <person name="Lindestad O."/>
        </authorList>
    </citation>
    <scope>NUCLEOTIDE SEQUENCE</scope>
</reference>
<feature type="compositionally biased region" description="Basic residues" evidence="1">
    <location>
        <begin position="7"/>
        <end position="18"/>
    </location>
</feature>
<name>A0A8S4QV28_9NEOP</name>
<gene>
    <name evidence="2" type="primary">jg4518</name>
    <name evidence="2" type="ORF">PAEG_LOCUS6428</name>
</gene>
<keyword evidence="3" id="KW-1185">Reference proteome</keyword>
<accession>A0A8S4QV28</accession>